<reference evidence="2 3" key="1">
    <citation type="submission" date="2019-05" db="EMBL/GenBank/DDBJ databases">
        <title>Another draft genome of Portunus trituberculatus and its Hox gene families provides insights of decapod evolution.</title>
        <authorList>
            <person name="Jeong J.-H."/>
            <person name="Song I."/>
            <person name="Kim S."/>
            <person name="Choi T."/>
            <person name="Kim D."/>
            <person name="Ryu S."/>
            <person name="Kim W."/>
        </authorList>
    </citation>
    <scope>NUCLEOTIDE SEQUENCE [LARGE SCALE GENOMIC DNA]</scope>
    <source>
        <tissue evidence="2">Muscle</tissue>
    </source>
</reference>
<protein>
    <submittedName>
        <fullName evidence="2">Uncharacterized protein</fullName>
    </submittedName>
</protein>
<evidence type="ECO:0000313" key="2">
    <source>
        <dbReference type="EMBL" id="MPC71564.1"/>
    </source>
</evidence>
<proteinExistence type="predicted"/>
<evidence type="ECO:0000313" key="3">
    <source>
        <dbReference type="Proteomes" id="UP000324222"/>
    </source>
</evidence>
<feature type="compositionally biased region" description="Pro residues" evidence="1">
    <location>
        <begin position="60"/>
        <end position="70"/>
    </location>
</feature>
<dbReference type="EMBL" id="VSRR010033120">
    <property type="protein sequence ID" value="MPC71564.1"/>
    <property type="molecule type" value="Genomic_DNA"/>
</dbReference>
<dbReference type="AlphaFoldDB" id="A0A5B7HSY3"/>
<sequence length="245" mass="25387">MSHFFIIEGKVRKRYGKIFPTTRMGPLAVMVVVALLAPHTSATPFRFGSKKRDQTDPSSSPSPIPPPPAFPATDAGLGGLGSKGDTGVLLPPVGAGTGLGGGKGGLGLGGAGENGFFTVVDGIDDGIDVLIDGGLGLGAAGGLDPANTLFVKEEAVQDNLFSKTSQEITALVPASTTSIFNRAGQRTPCMRVYRLAKNLKGSLFRRGNRSGRGGNRGGRGRRFGEEVLGRILCLIPDSLRASRRG</sequence>
<comment type="caution">
    <text evidence="2">The sequence shown here is derived from an EMBL/GenBank/DDBJ whole genome shotgun (WGS) entry which is preliminary data.</text>
</comment>
<keyword evidence="3" id="KW-1185">Reference proteome</keyword>
<feature type="region of interest" description="Disordered" evidence="1">
    <location>
        <begin position="45"/>
        <end position="77"/>
    </location>
</feature>
<organism evidence="2 3">
    <name type="scientific">Portunus trituberculatus</name>
    <name type="common">Swimming crab</name>
    <name type="synonym">Neptunus trituberculatus</name>
    <dbReference type="NCBI Taxonomy" id="210409"/>
    <lineage>
        <taxon>Eukaryota</taxon>
        <taxon>Metazoa</taxon>
        <taxon>Ecdysozoa</taxon>
        <taxon>Arthropoda</taxon>
        <taxon>Crustacea</taxon>
        <taxon>Multicrustacea</taxon>
        <taxon>Malacostraca</taxon>
        <taxon>Eumalacostraca</taxon>
        <taxon>Eucarida</taxon>
        <taxon>Decapoda</taxon>
        <taxon>Pleocyemata</taxon>
        <taxon>Brachyura</taxon>
        <taxon>Eubrachyura</taxon>
        <taxon>Portunoidea</taxon>
        <taxon>Portunidae</taxon>
        <taxon>Portuninae</taxon>
        <taxon>Portunus</taxon>
    </lineage>
</organism>
<accession>A0A5B7HSY3</accession>
<dbReference type="Proteomes" id="UP000324222">
    <property type="component" value="Unassembled WGS sequence"/>
</dbReference>
<evidence type="ECO:0000256" key="1">
    <source>
        <dbReference type="SAM" id="MobiDB-lite"/>
    </source>
</evidence>
<name>A0A5B7HSY3_PORTR</name>
<gene>
    <name evidence="2" type="ORF">E2C01_065842</name>
</gene>